<organism evidence="1 2">
    <name type="scientific">Pseudodesulfovibrio senegalensis</name>
    <dbReference type="NCBI Taxonomy" id="1721087"/>
    <lineage>
        <taxon>Bacteria</taxon>
        <taxon>Pseudomonadati</taxon>
        <taxon>Thermodesulfobacteriota</taxon>
        <taxon>Desulfovibrionia</taxon>
        <taxon>Desulfovibrionales</taxon>
        <taxon>Desulfovibrionaceae</taxon>
    </lineage>
</organism>
<dbReference type="OrthoDB" id="5471332at2"/>
<evidence type="ECO:0000313" key="2">
    <source>
        <dbReference type="Proteomes" id="UP000438699"/>
    </source>
</evidence>
<dbReference type="AlphaFoldDB" id="A0A6N6N879"/>
<reference evidence="1 2" key="1">
    <citation type="journal article" date="2017" name="Int. J. Syst. Evol. Microbiol.">
        <title>Desulfovibrio senegalensis sp. nov., a mesophilic sulfate reducer isolated from marine sediment.</title>
        <authorList>
            <person name="Thioye A."/>
            <person name="Gam Z.B.A."/>
            <person name="Mbengue M."/>
            <person name="Cayol J.L."/>
            <person name="Joseph-Bartoli M."/>
            <person name="Toure-Kane C."/>
            <person name="Labat M."/>
        </authorList>
    </citation>
    <scope>NUCLEOTIDE SEQUENCE [LARGE SCALE GENOMIC DNA]</scope>
    <source>
        <strain evidence="1 2">DSM 101509</strain>
    </source>
</reference>
<sequence length="114" mass="13533">MGSLREYRNLDIDWNMTPEDAVTMYLEWGNNSWHADHRPVTSKADFSNYFVVYAWDDNPKVMLIRRNSEEARELVVLDLPEKIGRRFLESVSHLKGVYAPNQEVREWLETQMDV</sequence>
<comment type="caution">
    <text evidence="1">The sequence shown here is derived from an EMBL/GenBank/DDBJ whole genome shotgun (WGS) entry which is preliminary data.</text>
</comment>
<protein>
    <submittedName>
        <fullName evidence="1">Uncharacterized protein</fullName>
    </submittedName>
</protein>
<proteinExistence type="predicted"/>
<gene>
    <name evidence="1" type="ORF">F8A88_04485</name>
</gene>
<keyword evidence="2" id="KW-1185">Reference proteome</keyword>
<name>A0A6N6N879_9BACT</name>
<dbReference type="NCBIfam" id="NF045682">
    <property type="entry name" value="DVU0772_fam"/>
    <property type="match status" value="1"/>
</dbReference>
<dbReference type="InterPro" id="IPR059223">
    <property type="entry name" value="DVU0772-like"/>
</dbReference>
<dbReference type="Proteomes" id="UP000438699">
    <property type="component" value="Unassembled WGS sequence"/>
</dbReference>
<evidence type="ECO:0000313" key="1">
    <source>
        <dbReference type="EMBL" id="KAB1443509.1"/>
    </source>
</evidence>
<dbReference type="EMBL" id="WAIE01000001">
    <property type="protein sequence ID" value="KAB1443509.1"/>
    <property type="molecule type" value="Genomic_DNA"/>
</dbReference>
<accession>A0A6N6N879</accession>
<dbReference type="RefSeq" id="WP_151149881.1">
    <property type="nucleotide sequence ID" value="NZ_WAIE01000001.1"/>
</dbReference>